<evidence type="ECO:0000256" key="2">
    <source>
        <dbReference type="ARBA" id="ARBA00006236"/>
    </source>
</evidence>
<dbReference type="GO" id="GO:0005886">
    <property type="term" value="C:plasma membrane"/>
    <property type="evidence" value="ECO:0007669"/>
    <property type="project" value="UniProtKB-SubCell"/>
</dbReference>
<dbReference type="NCBIfam" id="TIGR00710">
    <property type="entry name" value="efflux_Bcr_CflA"/>
    <property type="match status" value="1"/>
</dbReference>
<feature type="transmembrane region" description="Helical" evidence="8">
    <location>
        <begin position="381"/>
        <end position="401"/>
    </location>
</feature>
<dbReference type="PROSITE" id="PS50850">
    <property type="entry name" value="MFS"/>
    <property type="match status" value="1"/>
</dbReference>
<protein>
    <recommendedName>
        <fullName evidence="8">Bcr/CflA family efflux transporter</fullName>
    </recommendedName>
</protein>
<evidence type="ECO:0000256" key="4">
    <source>
        <dbReference type="ARBA" id="ARBA00022475"/>
    </source>
</evidence>
<feature type="transmembrane region" description="Helical" evidence="8">
    <location>
        <begin position="214"/>
        <end position="240"/>
    </location>
</feature>
<evidence type="ECO:0000256" key="6">
    <source>
        <dbReference type="ARBA" id="ARBA00022989"/>
    </source>
</evidence>
<proteinExistence type="inferred from homology"/>
<comment type="caution">
    <text evidence="10">The sequence shown here is derived from an EMBL/GenBank/DDBJ whole genome shotgun (WGS) entry which is preliminary data.</text>
</comment>
<dbReference type="InterPro" id="IPR011701">
    <property type="entry name" value="MFS"/>
</dbReference>
<dbReference type="InterPro" id="IPR005829">
    <property type="entry name" value="Sugar_transporter_CS"/>
</dbReference>
<accession>A0A6N6JNC7</accession>
<dbReference type="AlphaFoldDB" id="A0A6N6JNC7"/>
<dbReference type="PANTHER" id="PTHR23502:SF132">
    <property type="entry name" value="POLYAMINE TRANSPORTER 2-RELATED"/>
    <property type="match status" value="1"/>
</dbReference>
<dbReference type="OrthoDB" id="9800416at2"/>
<keyword evidence="7 8" id="KW-0472">Membrane</keyword>
<feature type="transmembrane region" description="Helical" evidence="8">
    <location>
        <begin position="260"/>
        <end position="277"/>
    </location>
</feature>
<evidence type="ECO:0000256" key="7">
    <source>
        <dbReference type="ARBA" id="ARBA00023136"/>
    </source>
</evidence>
<evidence type="ECO:0000256" key="3">
    <source>
        <dbReference type="ARBA" id="ARBA00022448"/>
    </source>
</evidence>
<dbReference type="Gene3D" id="1.20.1720.10">
    <property type="entry name" value="Multidrug resistance protein D"/>
    <property type="match status" value="1"/>
</dbReference>
<feature type="transmembrane region" description="Helical" evidence="8">
    <location>
        <begin position="316"/>
        <end position="337"/>
    </location>
</feature>
<dbReference type="Proteomes" id="UP000436822">
    <property type="component" value="Unassembled WGS sequence"/>
</dbReference>
<dbReference type="PANTHER" id="PTHR23502">
    <property type="entry name" value="MAJOR FACILITATOR SUPERFAMILY"/>
    <property type="match status" value="1"/>
</dbReference>
<keyword evidence="3 8" id="KW-0813">Transport</keyword>
<feature type="transmembrane region" description="Helical" evidence="8">
    <location>
        <begin position="59"/>
        <end position="75"/>
    </location>
</feature>
<evidence type="ECO:0000313" key="11">
    <source>
        <dbReference type="Proteomes" id="UP000436822"/>
    </source>
</evidence>
<dbReference type="InterPro" id="IPR020846">
    <property type="entry name" value="MFS_dom"/>
</dbReference>
<dbReference type="RefSeq" id="WP_159810366.1">
    <property type="nucleotide sequence ID" value="NZ_BLJE01000006.1"/>
</dbReference>
<feature type="transmembrane region" description="Helical" evidence="8">
    <location>
        <begin position="112"/>
        <end position="133"/>
    </location>
</feature>
<sequence length="404" mass="42530">MSNADIAPTAPAKRLPLPEFIALIAMSFAMVAFSIDAMLPALPDIAAEISPENVNNAQLVLTSFVFGLGIGTFFTGPLSDSLGRKPVILGGAALYVAGAILAAQAQTIEVLIASRVLQGLGAAGPRVVAVAIIRDLYEGRQMARIMSYAMMIFTLFPAVAPLIGLGIINLAGWRAIFAAFVLFAAILVVWISLRQPETLPPEARRPFRIKALKAAVIECFRCRIFVLSTATQALSFGMLFGCLSSTQQIFDQVYGRGDSFPLWFAGIALVAGTGSILNARLVLLLGMRLMIMAGFVAQLTFSVGIVALATVIDVPFLPYLIWTTSIFFMAGMVIGNLNALAMEPLGHIAGLAASVIGAVATVLGVCIAVPIGLAFNGTPLPLAFGTLVLSALGVLIIRFGMSRD</sequence>
<feature type="transmembrane region" description="Helical" evidence="8">
    <location>
        <begin position="145"/>
        <end position="168"/>
    </location>
</feature>
<organism evidence="10 11">
    <name type="scientific">Litoreibacter roseus</name>
    <dbReference type="NCBI Taxonomy" id="2601869"/>
    <lineage>
        <taxon>Bacteria</taxon>
        <taxon>Pseudomonadati</taxon>
        <taxon>Pseudomonadota</taxon>
        <taxon>Alphaproteobacteria</taxon>
        <taxon>Rhodobacterales</taxon>
        <taxon>Roseobacteraceae</taxon>
        <taxon>Litoreibacter</taxon>
    </lineage>
</organism>
<keyword evidence="11" id="KW-1185">Reference proteome</keyword>
<dbReference type="CDD" id="cd17320">
    <property type="entry name" value="MFS_MdfA_MDR_like"/>
    <property type="match status" value="1"/>
</dbReference>
<evidence type="ECO:0000256" key="1">
    <source>
        <dbReference type="ARBA" id="ARBA00004651"/>
    </source>
</evidence>
<dbReference type="PROSITE" id="PS00216">
    <property type="entry name" value="SUGAR_TRANSPORT_1"/>
    <property type="match status" value="1"/>
</dbReference>
<dbReference type="InterPro" id="IPR004812">
    <property type="entry name" value="Efflux_drug-R_Bcr/CmlA"/>
</dbReference>
<feature type="transmembrane region" description="Helical" evidence="8">
    <location>
        <begin position="174"/>
        <end position="193"/>
    </location>
</feature>
<feature type="transmembrane region" description="Helical" evidence="8">
    <location>
        <begin position="349"/>
        <end position="375"/>
    </location>
</feature>
<keyword evidence="6 8" id="KW-1133">Transmembrane helix</keyword>
<reference evidence="10 11" key="1">
    <citation type="submission" date="2019-12" db="EMBL/GenBank/DDBJ databases">
        <title>Litoreibacter badius sp. nov., a novel bacteriochlorophyll a-containing bacterium in the genus Litoreibacter.</title>
        <authorList>
            <person name="Kanamuro M."/>
            <person name="Takabe Y."/>
            <person name="Mori K."/>
            <person name="Takaichi S."/>
            <person name="Hanada S."/>
        </authorList>
    </citation>
    <scope>NUCLEOTIDE SEQUENCE [LARGE SCALE GENOMIC DNA]</scope>
    <source>
        <strain evidence="10 11">K6</strain>
    </source>
</reference>
<keyword evidence="8" id="KW-0997">Cell inner membrane</keyword>
<evidence type="ECO:0000259" key="9">
    <source>
        <dbReference type="PROSITE" id="PS50850"/>
    </source>
</evidence>
<dbReference type="GO" id="GO:0042910">
    <property type="term" value="F:xenobiotic transmembrane transporter activity"/>
    <property type="evidence" value="ECO:0007669"/>
    <property type="project" value="InterPro"/>
</dbReference>
<gene>
    <name evidence="10" type="ORF">KIN_39820</name>
</gene>
<dbReference type="InterPro" id="IPR036259">
    <property type="entry name" value="MFS_trans_sf"/>
</dbReference>
<dbReference type="GO" id="GO:1990961">
    <property type="term" value="P:xenobiotic detoxification by transmembrane export across the plasma membrane"/>
    <property type="evidence" value="ECO:0007669"/>
    <property type="project" value="InterPro"/>
</dbReference>
<feature type="domain" description="Major facilitator superfamily (MFS) profile" evidence="9">
    <location>
        <begin position="20"/>
        <end position="404"/>
    </location>
</feature>
<dbReference type="SUPFAM" id="SSF103473">
    <property type="entry name" value="MFS general substrate transporter"/>
    <property type="match status" value="1"/>
</dbReference>
<feature type="transmembrane region" description="Helical" evidence="8">
    <location>
        <begin position="20"/>
        <end position="39"/>
    </location>
</feature>
<dbReference type="EMBL" id="BLJE01000006">
    <property type="protein sequence ID" value="GFE66908.1"/>
    <property type="molecule type" value="Genomic_DNA"/>
</dbReference>
<comment type="subcellular location">
    <subcellularLocation>
        <location evidence="8">Cell inner membrane</location>
        <topology evidence="8">Multi-pass membrane protein</topology>
    </subcellularLocation>
    <subcellularLocation>
        <location evidence="1">Cell membrane</location>
        <topology evidence="1">Multi-pass membrane protein</topology>
    </subcellularLocation>
</comment>
<name>A0A6N6JNC7_9RHOB</name>
<comment type="similarity">
    <text evidence="2 8">Belongs to the major facilitator superfamily. Bcr/CmlA family.</text>
</comment>
<evidence type="ECO:0000256" key="5">
    <source>
        <dbReference type="ARBA" id="ARBA00022692"/>
    </source>
</evidence>
<feature type="transmembrane region" description="Helical" evidence="8">
    <location>
        <begin position="87"/>
        <end position="106"/>
    </location>
</feature>
<keyword evidence="5 8" id="KW-0812">Transmembrane</keyword>
<evidence type="ECO:0000313" key="10">
    <source>
        <dbReference type="EMBL" id="GFE66908.1"/>
    </source>
</evidence>
<feature type="transmembrane region" description="Helical" evidence="8">
    <location>
        <begin position="289"/>
        <end position="310"/>
    </location>
</feature>
<evidence type="ECO:0000256" key="8">
    <source>
        <dbReference type="RuleBase" id="RU365088"/>
    </source>
</evidence>
<dbReference type="Pfam" id="PF07690">
    <property type="entry name" value="MFS_1"/>
    <property type="match status" value="1"/>
</dbReference>
<keyword evidence="4" id="KW-1003">Cell membrane</keyword>